<dbReference type="GO" id="GO:0046930">
    <property type="term" value="C:pore complex"/>
    <property type="evidence" value="ECO:0007669"/>
    <property type="project" value="UniProtKB-KW"/>
</dbReference>
<dbReference type="GO" id="GO:0015159">
    <property type="term" value="F:polysaccharide transmembrane transporter activity"/>
    <property type="evidence" value="ECO:0007669"/>
    <property type="project" value="InterPro"/>
</dbReference>
<evidence type="ECO:0000256" key="10">
    <source>
        <dbReference type="ARBA" id="ARBA00023114"/>
    </source>
</evidence>
<keyword evidence="3" id="KW-0813">Transport</keyword>
<dbReference type="PROSITE" id="PS51257">
    <property type="entry name" value="PROKAR_LIPOPROTEIN"/>
    <property type="match status" value="1"/>
</dbReference>
<protein>
    <recommendedName>
        <fullName evidence="20">Sugar transporter</fullName>
    </recommendedName>
</protein>
<evidence type="ECO:0000256" key="4">
    <source>
        <dbReference type="ARBA" id="ARBA00022452"/>
    </source>
</evidence>
<evidence type="ECO:0000256" key="11">
    <source>
        <dbReference type="ARBA" id="ARBA00023136"/>
    </source>
</evidence>
<feature type="chain" id="PRO_5014639375" description="Sugar transporter" evidence="15">
    <location>
        <begin position="21"/>
        <end position="389"/>
    </location>
</feature>
<evidence type="ECO:0000256" key="3">
    <source>
        <dbReference type="ARBA" id="ARBA00022448"/>
    </source>
</evidence>
<dbReference type="Pfam" id="PF02563">
    <property type="entry name" value="Poly_export"/>
    <property type="match status" value="1"/>
</dbReference>
<gene>
    <name evidence="18" type="ORF">CIK00_05485</name>
</gene>
<evidence type="ECO:0000256" key="14">
    <source>
        <dbReference type="ARBA" id="ARBA00023288"/>
    </source>
</evidence>
<comment type="caution">
    <text evidence="18">The sequence shown here is derived from an EMBL/GenBank/DDBJ whole genome shotgun (WGS) entry which is preliminary data.</text>
</comment>
<feature type="domain" description="SLBB" evidence="17">
    <location>
        <begin position="186"/>
        <end position="240"/>
    </location>
</feature>
<comment type="similarity">
    <text evidence="2">Belongs to the BexD/CtrA/VexA family.</text>
</comment>
<organism evidence="18 19">
    <name type="scientific">Photobacterium carnosum</name>
    <dbReference type="NCBI Taxonomy" id="2023717"/>
    <lineage>
        <taxon>Bacteria</taxon>
        <taxon>Pseudomonadati</taxon>
        <taxon>Pseudomonadota</taxon>
        <taxon>Gammaproteobacteria</taxon>
        <taxon>Vibrionales</taxon>
        <taxon>Vibrionaceae</taxon>
        <taxon>Photobacterium</taxon>
    </lineage>
</organism>
<keyword evidence="8" id="KW-0625">Polysaccharide transport</keyword>
<evidence type="ECO:0000259" key="17">
    <source>
        <dbReference type="Pfam" id="PF22461"/>
    </source>
</evidence>
<evidence type="ECO:0000313" key="19">
    <source>
        <dbReference type="Proteomes" id="UP000234420"/>
    </source>
</evidence>
<evidence type="ECO:0000256" key="9">
    <source>
        <dbReference type="ARBA" id="ARBA00023065"/>
    </source>
</evidence>
<dbReference type="Gene3D" id="3.10.560.10">
    <property type="entry name" value="Outer membrane lipoprotein wza domain like"/>
    <property type="match status" value="1"/>
</dbReference>
<evidence type="ECO:0000256" key="5">
    <source>
        <dbReference type="ARBA" id="ARBA00022597"/>
    </source>
</evidence>
<keyword evidence="9" id="KW-0406">Ion transport</keyword>
<reference evidence="18 19" key="1">
    <citation type="journal article" date="2018" name="Syst. Appl. Microbiol.">
        <title>Photobacterium carnosum sp. nov., isolated from spoiled modified atmosphere packaged poultry meat.</title>
        <authorList>
            <person name="Hilgarth M."/>
            <person name="Fuertes S."/>
            <person name="Ehrmann M."/>
            <person name="Vogel R.F."/>
        </authorList>
    </citation>
    <scope>NUCLEOTIDE SEQUENCE [LARGE SCALE GENOMIC DNA]</scope>
    <source>
        <strain evidence="18 19">TMW 2.2021</strain>
    </source>
</reference>
<dbReference type="GO" id="GO:0009279">
    <property type="term" value="C:cell outer membrane"/>
    <property type="evidence" value="ECO:0007669"/>
    <property type="project" value="UniProtKB-SubCell"/>
</dbReference>
<dbReference type="Pfam" id="PF22461">
    <property type="entry name" value="SLBB_2"/>
    <property type="match status" value="1"/>
</dbReference>
<keyword evidence="6" id="KW-0812">Transmembrane</keyword>
<dbReference type="InterPro" id="IPR049712">
    <property type="entry name" value="Poly_export"/>
</dbReference>
<evidence type="ECO:0000256" key="8">
    <source>
        <dbReference type="ARBA" id="ARBA00023047"/>
    </source>
</evidence>
<evidence type="ECO:0000256" key="15">
    <source>
        <dbReference type="SAM" id="SignalP"/>
    </source>
</evidence>
<keyword evidence="5" id="KW-0762">Sugar transport</keyword>
<keyword evidence="12" id="KW-0564">Palmitate</keyword>
<evidence type="ECO:0000256" key="2">
    <source>
        <dbReference type="ARBA" id="ARBA00009450"/>
    </source>
</evidence>
<keyword evidence="11" id="KW-0472">Membrane</keyword>
<dbReference type="Proteomes" id="UP000234420">
    <property type="component" value="Unassembled WGS sequence"/>
</dbReference>
<feature type="domain" description="Polysaccharide export protein N-terminal" evidence="16">
    <location>
        <begin position="68"/>
        <end position="128"/>
    </location>
</feature>
<dbReference type="InterPro" id="IPR054765">
    <property type="entry name" value="SLBB_dom"/>
</dbReference>
<evidence type="ECO:0000259" key="16">
    <source>
        <dbReference type="Pfam" id="PF02563"/>
    </source>
</evidence>
<evidence type="ECO:0000256" key="7">
    <source>
        <dbReference type="ARBA" id="ARBA00022729"/>
    </source>
</evidence>
<proteinExistence type="inferred from homology"/>
<dbReference type="PANTHER" id="PTHR33619">
    <property type="entry name" value="POLYSACCHARIDE EXPORT PROTEIN GFCE-RELATED"/>
    <property type="match status" value="1"/>
</dbReference>
<dbReference type="RefSeq" id="WP_101767916.1">
    <property type="nucleotide sequence ID" value="NZ_BPPU01000002.1"/>
</dbReference>
<accession>A0A2N4UUZ6</accession>
<dbReference type="GO" id="GO:0015288">
    <property type="term" value="F:porin activity"/>
    <property type="evidence" value="ECO:0007669"/>
    <property type="project" value="UniProtKB-KW"/>
</dbReference>
<evidence type="ECO:0000256" key="6">
    <source>
        <dbReference type="ARBA" id="ARBA00022692"/>
    </source>
</evidence>
<evidence type="ECO:0000256" key="13">
    <source>
        <dbReference type="ARBA" id="ARBA00023237"/>
    </source>
</evidence>
<dbReference type="Gene3D" id="3.30.1950.10">
    <property type="entry name" value="wza like domain"/>
    <property type="match status" value="1"/>
</dbReference>
<sequence length="389" mass="43062">MRLMTILVMIVLLLGCTSKNTINSYSATNCLNYCNENCNNTLLRQNKNSNVNGMITQQNLTKIFNTNEILSSGDVLNVNIMNNVILSKDYIIKSNGKIYLPWIEPIKAEGLSIDELSDNIRYSYVNNKVFKKASFYSVITVIKYAPISIKVNGAVFKPGFIIINKNDPLLNHYKDLGISHTEDKMLTLAIKLAGGIKPTADITNVRLVRDGVSYTIDLNGILNDGSFKDIPLANGDEIYIGSASCVDVDLIRVSKITPIGIKLFLSNTTIPAENNNLSNINRDTREMPYGSRLIDAAFGANCMGGTESTNSNRGVLLITSLNNNDNLVALKISTYDLIKYRNNPHYNPYLMNGDKMACYDSGMTNYLAIIKSLTQTLLPVTLMHGLIGW</sequence>
<comment type="subcellular location">
    <subcellularLocation>
        <location evidence="1">Cell outer membrane</location>
        <topology evidence="1">Multi-pass membrane protein</topology>
    </subcellularLocation>
</comment>
<keyword evidence="19" id="KW-1185">Reference proteome</keyword>
<keyword evidence="10" id="KW-0626">Porin</keyword>
<evidence type="ECO:0008006" key="20">
    <source>
        <dbReference type="Google" id="ProtNLM"/>
    </source>
</evidence>
<keyword evidence="14" id="KW-0449">Lipoprotein</keyword>
<name>A0A2N4UUZ6_9GAMM</name>
<evidence type="ECO:0000313" key="18">
    <source>
        <dbReference type="EMBL" id="PLC58842.1"/>
    </source>
</evidence>
<evidence type="ECO:0000256" key="1">
    <source>
        <dbReference type="ARBA" id="ARBA00004571"/>
    </source>
</evidence>
<dbReference type="InterPro" id="IPR003715">
    <property type="entry name" value="Poly_export_N"/>
</dbReference>
<keyword evidence="7 15" id="KW-0732">Signal</keyword>
<dbReference type="AlphaFoldDB" id="A0A2N4UUZ6"/>
<dbReference type="EMBL" id="NPIB01000004">
    <property type="protein sequence ID" value="PLC58842.1"/>
    <property type="molecule type" value="Genomic_DNA"/>
</dbReference>
<dbReference type="PANTHER" id="PTHR33619:SF3">
    <property type="entry name" value="POLYSACCHARIDE EXPORT PROTEIN GFCE-RELATED"/>
    <property type="match status" value="1"/>
</dbReference>
<keyword evidence="4" id="KW-1134">Transmembrane beta strand</keyword>
<dbReference type="GO" id="GO:0006811">
    <property type="term" value="P:monoatomic ion transport"/>
    <property type="evidence" value="ECO:0007669"/>
    <property type="project" value="UniProtKB-KW"/>
</dbReference>
<feature type="signal peptide" evidence="15">
    <location>
        <begin position="1"/>
        <end position="20"/>
    </location>
</feature>
<keyword evidence="13" id="KW-0998">Cell outer membrane</keyword>
<evidence type="ECO:0000256" key="12">
    <source>
        <dbReference type="ARBA" id="ARBA00023139"/>
    </source>
</evidence>